<evidence type="ECO:0000256" key="1">
    <source>
        <dbReference type="ARBA" id="ARBA00009059"/>
    </source>
</evidence>
<evidence type="ECO:0000256" key="6">
    <source>
        <dbReference type="ARBA" id="ARBA00039449"/>
    </source>
</evidence>
<dbReference type="Proteomes" id="UP000502823">
    <property type="component" value="Unassembled WGS sequence"/>
</dbReference>
<name>A0A6L2PG14_COPFO</name>
<accession>A0A6L2PG14</accession>
<dbReference type="GO" id="GO:0032259">
    <property type="term" value="P:methylation"/>
    <property type="evidence" value="ECO:0007669"/>
    <property type="project" value="UniProtKB-KW"/>
</dbReference>
<proteinExistence type="inferred from homology"/>
<comment type="catalytic activity">
    <reaction evidence="9">
        <text>N-terminal L-prolyl-L-prolyl-L-lysyl-[protein] + 2 S-adenosyl-L-methionine = N-terminal N,N-dimethyl-L-prolyl-L-prolyl-L-lysyl-[protein] + 2 S-adenosyl-L-homocysteine + 2 H(+)</text>
        <dbReference type="Rhea" id="RHEA:54736"/>
        <dbReference type="Rhea" id="RHEA-COMP:13787"/>
        <dbReference type="Rhea" id="RHEA-COMP:13974"/>
        <dbReference type="ChEBI" id="CHEBI:15378"/>
        <dbReference type="ChEBI" id="CHEBI:57856"/>
        <dbReference type="ChEBI" id="CHEBI:59789"/>
        <dbReference type="ChEBI" id="CHEBI:138059"/>
        <dbReference type="ChEBI" id="CHEBI:138318"/>
        <dbReference type="EC" id="2.1.1.244"/>
    </reaction>
</comment>
<comment type="catalytic activity">
    <reaction evidence="8">
        <text>N-terminal L-seryl-L-prolyl-L-lysyl-[protein] + 3 S-adenosyl-L-methionine = N-terminal N,N,N-trimethyl-L-seryl-L-prolyl-L-lysyl-[protein] + 3 S-adenosyl-L-homocysteine + 3 H(+)</text>
        <dbReference type="Rhea" id="RHEA:54724"/>
        <dbReference type="Rhea" id="RHEA-COMP:13789"/>
        <dbReference type="Rhea" id="RHEA-COMP:13973"/>
        <dbReference type="ChEBI" id="CHEBI:15378"/>
        <dbReference type="ChEBI" id="CHEBI:57856"/>
        <dbReference type="ChEBI" id="CHEBI:59789"/>
        <dbReference type="ChEBI" id="CHEBI:138061"/>
        <dbReference type="ChEBI" id="CHEBI:138317"/>
        <dbReference type="EC" id="2.1.1.244"/>
    </reaction>
</comment>
<dbReference type="GO" id="GO:0071885">
    <property type="term" value="F:N-terminal protein N-methyltransferase activity"/>
    <property type="evidence" value="ECO:0007669"/>
    <property type="project" value="UniProtKB-EC"/>
</dbReference>
<comment type="caution">
    <text evidence="11">The sequence shown here is derived from an EMBL/GenBank/DDBJ whole genome shotgun (WGS) entry which is preliminary data.</text>
</comment>
<dbReference type="Gene3D" id="3.40.50.150">
    <property type="entry name" value="Vaccinia Virus protein VP39"/>
    <property type="match status" value="1"/>
</dbReference>
<dbReference type="Pfam" id="PF05891">
    <property type="entry name" value="Methyltransf_PK"/>
    <property type="match status" value="1"/>
</dbReference>
<sequence>MADVQPTDLNAETKRKYRTSFYGNAAEYWSSVPATVDGVLGGFGFISQTDIQGSLSFLKQLFKLQNPPGHGRALDCGAGIGRITKHLLLRFFDKVDLVEQNALFLEESKNFIGKCHKVGNLYCAGKRKQIYIPKGILQ</sequence>
<dbReference type="InterPro" id="IPR029063">
    <property type="entry name" value="SAM-dependent_MTases_sf"/>
</dbReference>
<keyword evidence="2" id="KW-0489">Methyltransferase</keyword>
<dbReference type="InterPro" id="IPR008576">
    <property type="entry name" value="MeTrfase_NTM1"/>
</dbReference>
<evidence type="ECO:0000256" key="3">
    <source>
        <dbReference type="ARBA" id="ARBA00022679"/>
    </source>
</evidence>
<dbReference type="OrthoDB" id="1298661at2759"/>
<evidence type="ECO:0000256" key="7">
    <source>
        <dbReference type="ARBA" id="ARBA00043129"/>
    </source>
</evidence>
<dbReference type="GO" id="GO:0005737">
    <property type="term" value="C:cytoplasm"/>
    <property type="evidence" value="ECO:0007669"/>
    <property type="project" value="TreeGrafter"/>
</dbReference>
<dbReference type="PANTHER" id="PTHR12753:SF0">
    <property type="entry name" value="ALPHA N-TERMINAL PROTEIN METHYLTRANSFERASE 1"/>
    <property type="match status" value="1"/>
</dbReference>
<keyword evidence="3" id="KW-0808">Transferase</keyword>
<evidence type="ECO:0000256" key="4">
    <source>
        <dbReference type="ARBA" id="ARBA00022691"/>
    </source>
</evidence>
<evidence type="ECO:0000256" key="8">
    <source>
        <dbReference type="ARBA" id="ARBA00047306"/>
    </source>
</evidence>
<keyword evidence="4" id="KW-0949">S-adenosyl-L-methionine</keyword>
<dbReference type="InParanoid" id="A0A6L2PG14"/>
<dbReference type="SUPFAM" id="SSF53335">
    <property type="entry name" value="S-adenosyl-L-methionine-dependent methyltransferases"/>
    <property type="match status" value="1"/>
</dbReference>
<comment type="catalytic activity">
    <reaction evidence="10">
        <text>N-terminal L-alanyl-L-prolyl-L-lysyl-[protein] + 3 S-adenosyl-L-methionine = N-terminal N,N,N-trimethyl-L-alanyl-L-prolyl-L-lysyl-[protein] + 3 S-adenosyl-L-homocysteine + 3 H(+)</text>
        <dbReference type="Rhea" id="RHEA:54712"/>
        <dbReference type="Rhea" id="RHEA-COMP:13785"/>
        <dbReference type="Rhea" id="RHEA-COMP:13971"/>
        <dbReference type="ChEBI" id="CHEBI:15378"/>
        <dbReference type="ChEBI" id="CHEBI:57856"/>
        <dbReference type="ChEBI" id="CHEBI:59789"/>
        <dbReference type="ChEBI" id="CHEBI:138057"/>
        <dbReference type="ChEBI" id="CHEBI:138315"/>
        <dbReference type="EC" id="2.1.1.244"/>
    </reaction>
</comment>
<dbReference type="EMBL" id="BLKM01000110">
    <property type="protein sequence ID" value="GFG29037.1"/>
    <property type="molecule type" value="Genomic_DNA"/>
</dbReference>
<evidence type="ECO:0000256" key="10">
    <source>
        <dbReference type="ARBA" id="ARBA00048167"/>
    </source>
</evidence>
<dbReference type="EC" id="2.1.1.244" evidence="5"/>
<evidence type="ECO:0000313" key="12">
    <source>
        <dbReference type="Proteomes" id="UP000502823"/>
    </source>
</evidence>
<evidence type="ECO:0000256" key="9">
    <source>
        <dbReference type="ARBA" id="ARBA00047885"/>
    </source>
</evidence>
<dbReference type="PANTHER" id="PTHR12753">
    <property type="entry name" value="AD-003 - RELATED"/>
    <property type="match status" value="1"/>
</dbReference>
<evidence type="ECO:0000256" key="5">
    <source>
        <dbReference type="ARBA" id="ARBA00039112"/>
    </source>
</evidence>
<keyword evidence="12" id="KW-1185">Reference proteome</keyword>
<gene>
    <name evidence="11" type="ORF">Cfor_02069</name>
</gene>
<dbReference type="AlphaFoldDB" id="A0A6L2PG14"/>
<organism evidence="11 12">
    <name type="scientific">Coptotermes formosanus</name>
    <name type="common">Formosan subterranean termite</name>
    <dbReference type="NCBI Taxonomy" id="36987"/>
    <lineage>
        <taxon>Eukaryota</taxon>
        <taxon>Metazoa</taxon>
        <taxon>Ecdysozoa</taxon>
        <taxon>Arthropoda</taxon>
        <taxon>Hexapoda</taxon>
        <taxon>Insecta</taxon>
        <taxon>Pterygota</taxon>
        <taxon>Neoptera</taxon>
        <taxon>Polyneoptera</taxon>
        <taxon>Dictyoptera</taxon>
        <taxon>Blattodea</taxon>
        <taxon>Blattoidea</taxon>
        <taxon>Termitoidae</taxon>
        <taxon>Rhinotermitidae</taxon>
        <taxon>Coptotermes</taxon>
    </lineage>
</organism>
<protein>
    <recommendedName>
        <fullName evidence="6">Alpha N-terminal protein methyltransferase 1</fullName>
        <ecNumber evidence="5">2.1.1.244</ecNumber>
    </recommendedName>
    <alternativeName>
        <fullName evidence="7">X-Pro-Lys N-terminal protein methyltransferase 1</fullName>
    </alternativeName>
</protein>
<evidence type="ECO:0000313" key="11">
    <source>
        <dbReference type="EMBL" id="GFG29037.1"/>
    </source>
</evidence>
<evidence type="ECO:0000256" key="2">
    <source>
        <dbReference type="ARBA" id="ARBA00022603"/>
    </source>
</evidence>
<comment type="similarity">
    <text evidence="1">Belongs to the methyltransferase superfamily. NTM1 family.</text>
</comment>
<reference evidence="12" key="1">
    <citation type="submission" date="2020-01" db="EMBL/GenBank/DDBJ databases">
        <title>Draft genome sequence of the Termite Coptotermes fromosanus.</title>
        <authorList>
            <person name="Itakura S."/>
            <person name="Yosikawa Y."/>
            <person name="Umezawa K."/>
        </authorList>
    </citation>
    <scope>NUCLEOTIDE SEQUENCE [LARGE SCALE GENOMIC DNA]</scope>
</reference>